<feature type="domain" description="Rad51-like C-terminal" evidence="1">
    <location>
        <begin position="105"/>
        <end position="301"/>
    </location>
</feature>
<keyword evidence="3" id="KW-1185">Reference proteome</keyword>
<evidence type="ECO:0000259" key="1">
    <source>
        <dbReference type="Pfam" id="PF08423"/>
    </source>
</evidence>
<evidence type="ECO:0000313" key="2">
    <source>
        <dbReference type="EMBL" id="KAF7417443.1"/>
    </source>
</evidence>
<dbReference type="InterPro" id="IPR030547">
    <property type="entry name" value="XRCC2"/>
</dbReference>
<reference evidence="2" key="1">
    <citation type="journal article" date="2020" name="G3 (Bethesda)">
        <title>High-Quality Assemblies for Three Invasive Social Wasps from the &lt;i&gt;Vespula&lt;/i&gt; Genus.</title>
        <authorList>
            <person name="Harrop T.W.R."/>
            <person name="Guhlin J."/>
            <person name="McLaughlin G.M."/>
            <person name="Permina E."/>
            <person name="Stockwell P."/>
            <person name="Gilligan J."/>
            <person name="Le Lec M.F."/>
            <person name="Gruber M.A.M."/>
            <person name="Quinn O."/>
            <person name="Lovegrove M."/>
            <person name="Duncan E.J."/>
            <person name="Remnant E.J."/>
            <person name="Van Eeckhoven J."/>
            <person name="Graham B."/>
            <person name="Knapp R.A."/>
            <person name="Langford K.W."/>
            <person name="Kronenberg Z."/>
            <person name="Press M.O."/>
            <person name="Eacker S.M."/>
            <person name="Wilson-Rankin E.E."/>
            <person name="Purcell J."/>
            <person name="Lester P.J."/>
            <person name="Dearden P.K."/>
        </authorList>
    </citation>
    <scope>NUCLEOTIDE SEQUENCE</scope>
    <source>
        <strain evidence="2">Linc-1</strain>
    </source>
</reference>
<dbReference type="AlphaFoldDB" id="A0A834NT25"/>
<dbReference type="GO" id="GO:0033063">
    <property type="term" value="C:Rad51B-Rad51C-Rad51D-XRCC2 complex"/>
    <property type="evidence" value="ECO:0007669"/>
    <property type="project" value="InterPro"/>
</dbReference>
<gene>
    <name evidence="2" type="ORF">HZH68_000096</name>
</gene>
<dbReference type="Pfam" id="PF08423">
    <property type="entry name" value="Rad51"/>
    <property type="match status" value="1"/>
</dbReference>
<sequence>MASSRNFYSFYCKSIQSPSILKVRVVYNACRTEGKNPYPRSNPPVGAISYLIIWSMISTGKHQSSIVWYRMRSLIGTNILILQEMGKAVPSYKYSFMYHRYHFDDTLFFNGLKNTDIIEITGNASSGKSLLLANILAKCILPDTYDGIRVKGLAASAVLINTDCHFQISKLIKVMSTIVTDVYKSVGIKRVNNETISKIVNDVLDNLIIINCYGNDQFLLTLQTLESILFRNNKIVILAIDSISAYYWQTRENSNIKSIDSYVINLIKLIQATTSQYNVITIYTRPSTVTTNDIESMKFITTNIPKELNYIIHLFKNTDSEEHLCLIKSKKGTRIISFMIDTSIIKWITERD</sequence>
<proteinExistence type="predicted"/>
<dbReference type="PANTHER" id="PTHR46644:SF2">
    <property type="entry name" value="DNA REPAIR PROTEIN XRCC2"/>
    <property type="match status" value="1"/>
</dbReference>
<organism evidence="2 3">
    <name type="scientific">Vespula germanica</name>
    <name type="common">German yellow jacket</name>
    <name type="synonym">Paravespula germanica</name>
    <dbReference type="NCBI Taxonomy" id="30212"/>
    <lineage>
        <taxon>Eukaryota</taxon>
        <taxon>Metazoa</taxon>
        <taxon>Ecdysozoa</taxon>
        <taxon>Arthropoda</taxon>
        <taxon>Hexapoda</taxon>
        <taxon>Insecta</taxon>
        <taxon>Pterygota</taxon>
        <taxon>Neoptera</taxon>
        <taxon>Endopterygota</taxon>
        <taxon>Hymenoptera</taxon>
        <taxon>Apocrita</taxon>
        <taxon>Aculeata</taxon>
        <taxon>Vespoidea</taxon>
        <taxon>Vespidae</taxon>
        <taxon>Vespinae</taxon>
        <taxon>Vespula</taxon>
    </lineage>
</organism>
<evidence type="ECO:0000313" key="3">
    <source>
        <dbReference type="Proteomes" id="UP000617340"/>
    </source>
</evidence>
<dbReference type="PANTHER" id="PTHR46644">
    <property type="entry name" value="DNA REPAIR PROTEIN XRCC2"/>
    <property type="match status" value="1"/>
</dbReference>
<protein>
    <recommendedName>
        <fullName evidence="1">Rad51-like C-terminal domain-containing protein</fullName>
    </recommendedName>
</protein>
<dbReference type="GO" id="GO:0005813">
    <property type="term" value="C:centrosome"/>
    <property type="evidence" value="ECO:0007669"/>
    <property type="project" value="TreeGrafter"/>
</dbReference>
<dbReference type="Gene3D" id="3.40.50.300">
    <property type="entry name" value="P-loop containing nucleotide triphosphate hydrolases"/>
    <property type="match status" value="1"/>
</dbReference>
<dbReference type="EMBL" id="JACSDZ010000001">
    <property type="protein sequence ID" value="KAF7417443.1"/>
    <property type="molecule type" value="Genomic_DNA"/>
</dbReference>
<accession>A0A834NT25</accession>
<dbReference type="GO" id="GO:0005657">
    <property type="term" value="C:replication fork"/>
    <property type="evidence" value="ECO:0007669"/>
    <property type="project" value="InterPro"/>
</dbReference>
<dbReference type="SUPFAM" id="SSF52540">
    <property type="entry name" value="P-loop containing nucleoside triphosphate hydrolases"/>
    <property type="match status" value="1"/>
</dbReference>
<name>A0A834NT25_VESGE</name>
<dbReference type="InterPro" id="IPR027417">
    <property type="entry name" value="P-loop_NTPase"/>
</dbReference>
<dbReference type="GO" id="GO:0000400">
    <property type="term" value="F:four-way junction DNA binding"/>
    <property type="evidence" value="ECO:0007669"/>
    <property type="project" value="TreeGrafter"/>
</dbReference>
<dbReference type="Proteomes" id="UP000617340">
    <property type="component" value="Unassembled WGS sequence"/>
</dbReference>
<dbReference type="InterPro" id="IPR013632">
    <property type="entry name" value="Rad51_C"/>
</dbReference>
<dbReference type="GO" id="GO:0042148">
    <property type="term" value="P:DNA strand invasion"/>
    <property type="evidence" value="ECO:0007669"/>
    <property type="project" value="TreeGrafter"/>
</dbReference>
<dbReference type="CDD" id="cd19490">
    <property type="entry name" value="XRCC2"/>
    <property type="match status" value="1"/>
</dbReference>
<comment type="caution">
    <text evidence="2">The sequence shown here is derived from an EMBL/GenBank/DDBJ whole genome shotgun (WGS) entry which is preliminary data.</text>
</comment>
<dbReference type="GO" id="GO:0000724">
    <property type="term" value="P:double-strand break repair via homologous recombination"/>
    <property type="evidence" value="ECO:0007669"/>
    <property type="project" value="InterPro"/>
</dbReference>